<dbReference type="InterPro" id="IPR036188">
    <property type="entry name" value="FAD/NAD-bd_sf"/>
</dbReference>
<dbReference type="SUPFAM" id="SSF51905">
    <property type="entry name" value="FAD/NAD(P)-binding domain"/>
    <property type="match status" value="1"/>
</dbReference>
<organism evidence="6 7">
    <name type="scientific">Faecousia intestinalis</name>
    <dbReference type="NCBI Taxonomy" id="3133167"/>
    <lineage>
        <taxon>Bacteria</taxon>
        <taxon>Bacillati</taxon>
        <taxon>Bacillota</taxon>
        <taxon>Clostridia</taxon>
        <taxon>Eubacteriales</taxon>
        <taxon>Oscillospiraceae</taxon>
        <taxon>Faecousia</taxon>
    </lineage>
</organism>
<feature type="domain" description="RsdA/BaiN/AoA(So)-like insert" evidence="5">
    <location>
        <begin position="188"/>
        <end position="343"/>
    </location>
</feature>
<dbReference type="Pfam" id="PF03486">
    <property type="entry name" value="HI0933_like"/>
    <property type="match status" value="1"/>
</dbReference>
<dbReference type="InterPro" id="IPR057661">
    <property type="entry name" value="RsdA/BaiN/AoA(So)_Rossmann"/>
</dbReference>
<dbReference type="InterPro" id="IPR055178">
    <property type="entry name" value="RsdA/BaiN/AoA(So)-like_dom"/>
</dbReference>
<evidence type="ECO:0000313" key="6">
    <source>
        <dbReference type="EMBL" id="MEQ2510418.1"/>
    </source>
</evidence>
<dbReference type="Pfam" id="PF22780">
    <property type="entry name" value="HI0933_like_1st"/>
    <property type="match status" value="1"/>
</dbReference>
<dbReference type="EMBL" id="JBBMFF010000155">
    <property type="protein sequence ID" value="MEQ2510418.1"/>
    <property type="molecule type" value="Genomic_DNA"/>
</dbReference>
<name>A0ABV1G4S0_9FIRM</name>
<reference evidence="6 7" key="1">
    <citation type="submission" date="2024-03" db="EMBL/GenBank/DDBJ databases">
        <title>Human intestinal bacterial collection.</title>
        <authorList>
            <person name="Pauvert C."/>
            <person name="Hitch T.C.A."/>
            <person name="Clavel T."/>
        </authorList>
    </citation>
    <scope>NUCLEOTIDE SEQUENCE [LARGE SCALE GENOMIC DNA]</scope>
    <source>
        <strain evidence="6 7">CLA-AA-H192</strain>
    </source>
</reference>
<evidence type="ECO:0000313" key="7">
    <source>
        <dbReference type="Proteomes" id="UP001491552"/>
    </source>
</evidence>
<dbReference type="Proteomes" id="UP001491552">
    <property type="component" value="Unassembled WGS sequence"/>
</dbReference>
<dbReference type="Gene3D" id="2.40.30.10">
    <property type="entry name" value="Translation factors"/>
    <property type="match status" value="1"/>
</dbReference>
<dbReference type="RefSeq" id="WP_349135090.1">
    <property type="nucleotide sequence ID" value="NZ_JBBMFF010000155.1"/>
</dbReference>
<keyword evidence="7" id="KW-1185">Reference proteome</keyword>
<keyword evidence="3" id="KW-0274">FAD</keyword>
<feature type="domain" description="RsdA/BaiN/AoA(So)-like Rossmann fold-like" evidence="4">
    <location>
        <begin position="2"/>
        <end position="396"/>
    </location>
</feature>
<evidence type="ECO:0000256" key="3">
    <source>
        <dbReference type="ARBA" id="ARBA00022827"/>
    </source>
</evidence>
<dbReference type="SUPFAM" id="SSF160996">
    <property type="entry name" value="HI0933 insert domain-like"/>
    <property type="match status" value="1"/>
</dbReference>
<evidence type="ECO:0000256" key="2">
    <source>
        <dbReference type="ARBA" id="ARBA00022630"/>
    </source>
</evidence>
<dbReference type="Gene3D" id="1.10.8.260">
    <property type="entry name" value="HI0933 insert domain-like"/>
    <property type="match status" value="1"/>
</dbReference>
<evidence type="ECO:0000259" key="4">
    <source>
        <dbReference type="Pfam" id="PF03486"/>
    </source>
</evidence>
<dbReference type="InterPro" id="IPR023166">
    <property type="entry name" value="BaiN-like_dom_sf"/>
</dbReference>
<proteinExistence type="predicted"/>
<sequence length="408" mass="43284">MKVLVIGGGASGLTAALTASEDPHSDVHLAERQARVARKLLATGNGRCNLTNRDMDLSHYHGTAPQFCLPALEAFGVEQTLAWFRSMGLLTVTEPGGRVYPASDSANSVADVLRLTLAGRQNVTLHAGCEIAELRRTKGGFSVRLGDESCLFDRVIVCAGGAAGGKLGGTDLGYRLLTALGHSRTKLQPSLVQLRTEPTWVRSLKGVRCEVRAVLKTDGGRTERAGELQFTDYGVSGPAIFELSRAAAQGGLLLLDLLPDVPAGELTQLLQARQAALPQLALEDLLTGMLHNRLGRTVLRRCGLSLEAPCGSLPADRLPEICRTVKAFALPVLGPMGFDAAQVTAGGIRTDEFSAQTLESRLCPGLYAAGEVLDIDGDCGGYNLQWAWSSGRLAGQLLTGRERHASHS</sequence>
<protein>
    <submittedName>
        <fullName evidence="6">Aminoacetone oxidase family FAD-binding enzyme</fullName>
    </submittedName>
</protein>
<comment type="cofactor">
    <cofactor evidence="1">
        <name>FAD</name>
        <dbReference type="ChEBI" id="CHEBI:57692"/>
    </cofactor>
</comment>
<comment type="caution">
    <text evidence="6">The sequence shown here is derived from an EMBL/GenBank/DDBJ whole genome shotgun (WGS) entry which is preliminary data.</text>
</comment>
<accession>A0ABV1G4S0</accession>
<dbReference type="PANTHER" id="PTHR42887:SF2">
    <property type="entry name" value="OS12G0638800 PROTEIN"/>
    <property type="match status" value="1"/>
</dbReference>
<dbReference type="NCBIfam" id="TIGR00275">
    <property type="entry name" value="aminoacetone oxidase family FAD-binding enzyme"/>
    <property type="match status" value="1"/>
</dbReference>
<dbReference type="PANTHER" id="PTHR42887">
    <property type="entry name" value="OS12G0638800 PROTEIN"/>
    <property type="match status" value="1"/>
</dbReference>
<evidence type="ECO:0000259" key="5">
    <source>
        <dbReference type="Pfam" id="PF22780"/>
    </source>
</evidence>
<keyword evidence="2" id="KW-0285">Flavoprotein</keyword>
<dbReference type="Gene3D" id="3.50.50.60">
    <property type="entry name" value="FAD/NAD(P)-binding domain"/>
    <property type="match status" value="1"/>
</dbReference>
<gene>
    <name evidence="6" type="ORF">WMO66_03985</name>
</gene>
<dbReference type="PRINTS" id="PR00368">
    <property type="entry name" value="FADPNR"/>
</dbReference>
<dbReference type="InterPro" id="IPR004792">
    <property type="entry name" value="BaiN-like"/>
</dbReference>
<evidence type="ECO:0000256" key="1">
    <source>
        <dbReference type="ARBA" id="ARBA00001974"/>
    </source>
</evidence>